<dbReference type="PRINTS" id="PR00480">
    <property type="entry name" value="ASTACIN"/>
</dbReference>
<dbReference type="CDD" id="cd06263">
    <property type="entry name" value="MAM"/>
    <property type="match status" value="2"/>
</dbReference>
<keyword evidence="8" id="KW-1015">Disulfide bond</keyword>
<dbReference type="Proteomes" id="UP001163046">
    <property type="component" value="Unassembled WGS sequence"/>
</dbReference>
<comment type="caution">
    <text evidence="10">Lacks conserved residue(s) required for the propagation of feature annotation.</text>
</comment>
<evidence type="ECO:0000259" key="13">
    <source>
        <dbReference type="PROSITE" id="PS50060"/>
    </source>
</evidence>
<protein>
    <recommendedName>
        <fullName evidence="11">Metalloendopeptidase</fullName>
        <ecNumber evidence="11">3.4.24.-</ecNumber>
    </recommendedName>
</protein>
<evidence type="ECO:0000256" key="5">
    <source>
        <dbReference type="ARBA" id="ARBA00022833"/>
    </source>
</evidence>
<dbReference type="SUPFAM" id="SSF49899">
    <property type="entry name" value="Concanavalin A-like lectins/glucanases"/>
    <property type="match status" value="2"/>
</dbReference>
<dbReference type="InterPro" id="IPR001506">
    <property type="entry name" value="Peptidase_M12A"/>
</dbReference>
<dbReference type="GO" id="GO:0008270">
    <property type="term" value="F:zinc ion binding"/>
    <property type="evidence" value="ECO:0007669"/>
    <property type="project" value="UniProtKB-UniRule"/>
</dbReference>
<dbReference type="CDD" id="cd04280">
    <property type="entry name" value="ZnMc_astacin_like"/>
    <property type="match status" value="1"/>
</dbReference>
<keyword evidence="7" id="KW-0865">Zymogen</keyword>
<keyword evidence="3 11" id="KW-0732">Signal</keyword>
<feature type="compositionally biased region" description="Low complexity" evidence="12">
    <location>
        <begin position="259"/>
        <end position="268"/>
    </location>
</feature>
<proteinExistence type="predicted"/>
<dbReference type="InterPro" id="IPR006026">
    <property type="entry name" value="Peptidase_Metallo"/>
</dbReference>
<feature type="region of interest" description="Disordered" evidence="12">
    <location>
        <begin position="249"/>
        <end position="303"/>
    </location>
</feature>
<evidence type="ECO:0000313" key="16">
    <source>
        <dbReference type="Proteomes" id="UP001163046"/>
    </source>
</evidence>
<evidence type="ECO:0000256" key="4">
    <source>
        <dbReference type="ARBA" id="ARBA00022801"/>
    </source>
</evidence>
<evidence type="ECO:0000313" key="15">
    <source>
        <dbReference type="EMBL" id="KAJ7385144.1"/>
    </source>
</evidence>
<dbReference type="InterPro" id="IPR051560">
    <property type="entry name" value="MAM_domain-containing"/>
</dbReference>
<accession>A0A9W9ZQ55</accession>
<evidence type="ECO:0000256" key="11">
    <source>
        <dbReference type="RuleBase" id="RU361183"/>
    </source>
</evidence>
<evidence type="ECO:0000256" key="8">
    <source>
        <dbReference type="ARBA" id="ARBA00023157"/>
    </source>
</evidence>
<dbReference type="EMBL" id="MU825882">
    <property type="protein sequence ID" value="KAJ7385144.1"/>
    <property type="molecule type" value="Genomic_DNA"/>
</dbReference>
<dbReference type="SUPFAM" id="SSF55486">
    <property type="entry name" value="Metalloproteases ('zincins'), catalytic domain"/>
    <property type="match status" value="1"/>
</dbReference>
<evidence type="ECO:0000256" key="3">
    <source>
        <dbReference type="ARBA" id="ARBA00022729"/>
    </source>
</evidence>
<evidence type="ECO:0000256" key="12">
    <source>
        <dbReference type="SAM" id="MobiDB-lite"/>
    </source>
</evidence>
<feature type="binding site" evidence="10">
    <location>
        <position position="157"/>
    </location>
    <ligand>
        <name>Zn(2+)</name>
        <dbReference type="ChEBI" id="CHEBI:29105"/>
        <note>catalytic</note>
    </ligand>
</feature>
<dbReference type="OrthoDB" id="546450at2759"/>
<name>A0A9W9ZQ55_9CNID</name>
<keyword evidence="1 10" id="KW-0645">Protease</keyword>
<feature type="binding site" evidence="10">
    <location>
        <position position="151"/>
    </location>
    <ligand>
        <name>Zn(2+)</name>
        <dbReference type="ChEBI" id="CHEBI:29105"/>
        <note>catalytic</note>
    </ligand>
</feature>
<dbReference type="GO" id="GO:0004222">
    <property type="term" value="F:metalloendopeptidase activity"/>
    <property type="evidence" value="ECO:0007669"/>
    <property type="project" value="UniProtKB-UniRule"/>
</dbReference>
<feature type="chain" id="PRO_5041013296" description="Metalloendopeptidase" evidence="11">
    <location>
        <begin position="17"/>
        <end position="678"/>
    </location>
</feature>
<dbReference type="Gene3D" id="2.60.120.200">
    <property type="match status" value="2"/>
</dbReference>
<evidence type="ECO:0000256" key="6">
    <source>
        <dbReference type="ARBA" id="ARBA00023049"/>
    </source>
</evidence>
<keyword evidence="9" id="KW-0325">Glycoprotein</keyword>
<dbReference type="Gene3D" id="3.40.390.10">
    <property type="entry name" value="Collagenase (Catalytic Domain)"/>
    <property type="match status" value="1"/>
</dbReference>
<organism evidence="15 16">
    <name type="scientific">Desmophyllum pertusum</name>
    <dbReference type="NCBI Taxonomy" id="174260"/>
    <lineage>
        <taxon>Eukaryota</taxon>
        <taxon>Metazoa</taxon>
        <taxon>Cnidaria</taxon>
        <taxon>Anthozoa</taxon>
        <taxon>Hexacorallia</taxon>
        <taxon>Scleractinia</taxon>
        <taxon>Caryophylliina</taxon>
        <taxon>Caryophylliidae</taxon>
        <taxon>Desmophyllum</taxon>
    </lineage>
</organism>
<keyword evidence="5 10" id="KW-0862">Zinc</keyword>
<evidence type="ECO:0000256" key="7">
    <source>
        <dbReference type="ARBA" id="ARBA00023145"/>
    </source>
</evidence>
<feature type="compositionally biased region" description="Low complexity" evidence="12">
    <location>
        <begin position="276"/>
        <end position="289"/>
    </location>
</feature>
<keyword evidence="16" id="KW-1185">Reference proteome</keyword>
<dbReference type="InterPro" id="IPR013320">
    <property type="entry name" value="ConA-like_dom_sf"/>
</dbReference>
<dbReference type="FunFam" id="3.40.390.10:FF:000015">
    <property type="entry name" value="Meprin A subunit"/>
    <property type="match status" value="1"/>
</dbReference>
<feature type="domain" description="Peptidase M12A" evidence="14">
    <location>
        <begin position="58"/>
        <end position="249"/>
    </location>
</feature>
<dbReference type="PANTHER" id="PTHR23282:SF142">
    <property type="entry name" value="MAM DOMAIN-CONTAINING PROTEIN"/>
    <property type="match status" value="1"/>
</dbReference>
<dbReference type="SMART" id="SM00235">
    <property type="entry name" value="ZnMc"/>
    <property type="match status" value="1"/>
</dbReference>
<evidence type="ECO:0000259" key="14">
    <source>
        <dbReference type="PROSITE" id="PS51864"/>
    </source>
</evidence>
<evidence type="ECO:0000256" key="2">
    <source>
        <dbReference type="ARBA" id="ARBA00022723"/>
    </source>
</evidence>
<dbReference type="PANTHER" id="PTHR23282">
    <property type="entry name" value="APICAL ENDOSOMAL GLYCOPROTEIN PRECURSOR"/>
    <property type="match status" value="1"/>
</dbReference>
<dbReference type="GO" id="GO:0006508">
    <property type="term" value="P:proteolysis"/>
    <property type="evidence" value="ECO:0007669"/>
    <property type="project" value="UniProtKB-KW"/>
</dbReference>
<evidence type="ECO:0000256" key="10">
    <source>
        <dbReference type="PROSITE-ProRule" id="PRU01211"/>
    </source>
</evidence>
<dbReference type="SMART" id="SM00137">
    <property type="entry name" value="MAM"/>
    <property type="match status" value="2"/>
</dbReference>
<dbReference type="PROSITE" id="PS51864">
    <property type="entry name" value="ASTACIN"/>
    <property type="match status" value="1"/>
</dbReference>
<dbReference type="Pfam" id="PF00629">
    <property type="entry name" value="MAM"/>
    <property type="match status" value="2"/>
</dbReference>
<comment type="caution">
    <text evidence="15">The sequence shown here is derived from an EMBL/GenBank/DDBJ whole genome shotgun (WGS) entry which is preliminary data.</text>
</comment>
<evidence type="ECO:0000256" key="1">
    <source>
        <dbReference type="ARBA" id="ARBA00022670"/>
    </source>
</evidence>
<feature type="domain" description="MAM" evidence="13">
    <location>
        <begin position="469"/>
        <end position="619"/>
    </location>
</feature>
<keyword evidence="6 10" id="KW-0482">Metalloprotease</keyword>
<evidence type="ECO:0000256" key="9">
    <source>
        <dbReference type="ARBA" id="ARBA00023180"/>
    </source>
</evidence>
<comment type="cofactor">
    <cofactor evidence="10 11">
        <name>Zn(2+)</name>
        <dbReference type="ChEBI" id="CHEBI:29105"/>
    </cofactor>
    <text evidence="10 11">Binds 1 zinc ion per subunit.</text>
</comment>
<feature type="domain" description="MAM" evidence="13">
    <location>
        <begin position="304"/>
        <end position="454"/>
    </location>
</feature>
<dbReference type="AlphaFoldDB" id="A0A9W9ZQ55"/>
<keyword evidence="4 10" id="KW-0378">Hydrolase</keyword>
<sequence length="678" mass="72739">MKLLLVFCGLLVAVLATNPDENVGRDAGLYEGDMRLTIDQAILIESAGDDDILDVRGSITTGKWPGAVLAYEIESSLSSQSRAMAVIQSAMREWEQKTCVRFKKRTTEKAYVSFFRGSGCWSYVGRTGSKQQLSLSSGCWHHGIVIHEIGHALGFYHEQSRPDRDNHVTIMWDNIYESNKHNFKKYGTNTIDSLGTAYDYGSIMHYSSRAFSKNGKPTIVAKKSGVTFGQRKGLSTIDAQQMSLRYSCQTATPAPPTNPTATPATPTNSPAPPTPSTNSPATPTPSTNSPAPPTPSTNSPVPATSCNFDNGLCSGWSQSTSDQFDWIVRGGATPSSGTGPSADHSGSGKYIFIETSYPRIANDKAVVSFSGFAGGSACLSFYYHMYGKTVNQLNVYLGSSKVFSKSGAQGNEWKKAEVSINGKGNIVFEGIRGNSYQGDIAIDDFSLKKGSCSGGVATPTPTQPPVISVKCTFDNGLCSGWAQSTSDHFDWTVRSGATPSSGTGPSTDHSGSGKYIYIETSYPRSPNQRALVSFNGYKSGSACLTFYYHMYGKTVNQLNVYLGSSKVFSKSGAQGNEWKKAEVSINGQGNIVFEGISGSSFSGDIAIDDFSITGGSCGVGGVITPPLPTIAPKPPIPGSKLLFVPKSDQRLDRSKDRQTHRIYVASLSSDNVQEQKYM</sequence>
<dbReference type="InterPro" id="IPR000998">
    <property type="entry name" value="MAM_dom"/>
</dbReference>
<dbReference type="InterPro" id="IPR024079">
    <property type="entry name" value="MetalloPept_cat_dom_sf"/>
</dbReference>
<feature type="signal peptide" evidence="11">
    <location>
        <begin position="1"/>
        <end position="16"/>
    </location>
</feature>
<reference evidence="15" key="1">
    <citation type="submission" date="2023-01" db="EMBL/GenBank/DDBJ databases">
        <title>Genome assembly of the deep-sea coral Lophelia pertusa.</title>
        <authorList>
            <person name="Herrera S."/>
            <person name="Cordes E."/>
        </authorList>
    </citation>
    <scope>NUCLEOTIDE SEQUENCE</scope>
    <source>
        <strain evidence="15">USNM1676648</strain>
        <tissue evidence="15">Polyp</tissue>
    </source>
</reference>
<feature type="active site" evidence="10">
    <location>
        <position position="148"/>
    </location>
</feature>
<keyword evidence="2 10" id="KW-0479">Metal-binding</keyword>
<dbReference type="InterPro" id="IPR034035">
    <property type="entry name" value="Astacin-like_dom"/>
</dbReference>
<dbReference type="PROSITE" id="PS50060">
    <property type="entry name" value="MAM_2"/>
    <property type="match status" value="2"/>
</dbReference>
<dbReference type="Pfam" id="PF01400">
    <property type="entry name" value="Astacin"/>
    <property type="match status" value="1"/>
</dbReference>
<feature type="binding site" evidence="10">
    <location>
        <position position="147"/>
    </location>
    <ligand>
        <name>Zn(2+)</name>
        <dbReference type="ChEBI" id="CHEBI:29105"/>
        <note>catalytic</note>
    </ligand>
</feature>
<dbReference type="GO" id="GO:0016020">
    <property type="term" value="C:membrane"/>
    <property type="evidence" value="ECO:0007669"/>
    <property type="project" value="InterPro"/>
</dbReference>
<gene>
    <name evidence="15" type="primary">MEP1B_2</name>
    <name evidence="15" type="ORF">OS493_017517</name>
</gene>
<dbReference type="EC" id="3.4.24.-" evidence="11"/>